<keyword evidence="2" id="KW-1185">Reference proteome</keyword>
<protein>
    <submittedName>
        <fullName evidence="1">Uncharacterized protein</fullName>
    </submittedName>
</protein>
<reference evidence="1" key="1">
    <citation type="journal article" date="2023" name="Plant J.">
        <title>The genome of the king protea, Protea cynaroides.</title>
        <authorList>
            <person name="Chang J."/>
            <person name="Duong T.A."/>
            <person name="Schoeman C."/>
            <person name="Ma X."/>
            <person name="Roodt D."/>
            <person name="Barker N."/>
            <person name="Li Z."/>
            <person name="Van de Peer Y."/>
            <person name="Mizrachi E."/>
        </authorList>
    </citation>
    <scope>NUCLEOTIDE SEQUENCE</scope>
    <source>
        <tissue evidence="1">Young leaves</tissue>
    </source>
</reference>
<name>A0A9Q0KH32_9MAGN</name>
<evidence type="ECO:0000313" key="1">
    <source>
        <dbReference type="EMBL" id="KAJ4970186.1"/>
    </source>
</evidence>
<evidence type="ECO:0000313" key="2">
    <source>
        <dbReference type="Proteomes" id="UP001141806"/>
    </source>
</evidence>
<proteinExistence type="predicted"/>
<dbReference type="Proteomes" id="UP001141806">
    <property type="component" value="Unassembled WGS sequence"/>
</dbReference>
<sequence>MRKVLVNGYQPIHGSDITNTTTTTTTKDTDLRLVLDVEQNQQIQFCLILLGYGGKQLERNDQVNDSIPSNPCLINLSVLCIRRGKDIMIVKRSSPRGFPLRFLFEFLKQTLSLSLSSPPVHSPESRVQNFCSRVSKLLFLIESFTVFVSSCF</sequence>
<accession>A0A9Q0KH32</accession>
<dbReference type="EMBL" id="JAMYWD010000005">
    <property type="protein sequence ID" value="KAJ4970186.1"/>
    <property type="molecule type" value="Genomic_DNA"/>
</dbReference>
<dbReference type="AlphaFoldDB" id="A0A9Q0KH32"/>
<comment type="caution">
    <text evidence="1">The sequence shown here is derived from an EMBL/GenBank/DDBJ whole genome shotgun (WGS) entry which is preliminary data.</text>
</comment>
<gene>
    <name evidence="1" type="ORF">NE237_003285</name>
</gene>
<organism evidence="1 2">
    <name type="scientific">Protea cynaroides</name>
    <dbReference type="NCBI Taxonomy" id="273540"/>
    <lineage>
        <taxon>Eukaryota</taxon>
        <taxon>Viridiplantae</taxon>
        <taxon>Streptophyta</taxon>
        <taxon>Embryophyta</taxon>
        <taxon>Tracheophyta</taxon>
        <taxon>Spermatophyta</taxon>
        <taxon>Magnoliopsida</taxon>
        <taxon>Proteales</taxon>
        <taxon>Proteaceae</taxon>
        <taxon>Protea</taxon>
    </lineage>
</organism>